<name>A0A2P2R0J3_RHIMU</name>
<accession>A0A2P2R0J3</accession>
<proteinExistence type="predicted"/>
<protein>
    <submittedName>
        <fullName evidence="2">Uncharacterized protein</fullName>
    </submittedName>
</protein>
<feature type="region of interest" description="Disordered" evidence="1">
    <location>
        <begin position="1"/>
        <end position="22"/>
    </location>
</feature>
<sequence>MFPALPVAKTQNPQGEKWGEDN</sequence>
<dbReference type="AlphaFoldDB" id="A0A2P2R0J3"/>
<reference evidence="2" key="1">
    <citation type="submission" date="2018-02" db="EMBL/GenBank/DDBJ databases">
        <title>Rhizophora mucronata_Transcriptome.</title>
        <authorList>
            <person name="Meera S.P."/>
            <person name="Sreeshan A."/>
            <person name="Augustine A."/>
        </authorList>
    </citation>
    <scope>NUCLEOTIDE SEQUENCE</scope>
    <source>
        <tissue evidence="2">Leaf</tissue>
    </source>
</reference>
<organism evidence="2">
    <name type="scientific">Rhizophora mucronata</name>
    <name type="common">Asiatic mangrove</name>
    <dbReference type="NCBI Taxonomy" id="61149"/>
    <lineage>
        <taxon>Eukaryota</taxon>
        <taxon>Viridiplantae</taxon>
        <taxon>Streptophyta</taxon>
        <taxon>Embryophyta</taxon>
        <taxon>Tracheophyta</taxon>
        <taxon>Spermatophyta</taxon>
        <taxon>Magnoliopsida</taxon>
        <taxon>eudicotyledons</taxon>
        <taxon>Gunneridae</taxon>
        <taxon>Pentapetalae</taxon>
        <taxon>rosids</taxon>
        <taxon>fabids</taxon>
        <taxon>Malpighiales</taxon>
        <taxon>Rhizophoraceae</taxon>
        <taxon>Rhizophora</taxon>
    </lineage>
</organism>
<evidence type="ECO:0000313" key="2">
    <source>
        <dbReference type="EMBL" id="MBX72717.1"/>
    </source>
</evidence>
<dbReference type="EMBL" id="GGEC01092233">
    <property type="protein sequence ID" value="MBX72717.1"/>
    <property type="molecule type" value="Transcribed_RNA"/>
</dbReference>
<evidence type="ECO:0000256" key="1">
    <source>
        <dbReference type="SAM" id="MobiDB-lite"/>
    </source>
</evidence>